<dbReference type="AlphaFoldDB" id="A0A7W7IQA9"/>
<keyword evidence="2" id="KW-1185">Reference proteome</keyword>
<name>A0A7W7IQA9_9CAUL</name>
<reference evidence="1 2" key="1">
    <citation type="submission" date="2020-08" db="EMBL/GenBank/DDBJ databases">
        <title>Functional genomics of gut bacteria from endangered species of beetles.</title>
        <authorList>
            <person name="Carlos-Shanley C."/>
        </authorList>
    </citation>
    <scope>NUCLEOTIDE SEQUENCE [LARGE SCALE GENOMIC DNA]</scope>
    <source>
        <strain evidence="1 2">S00123</strain>
    </source>
</reference>
<evidence type="ECO:0000313" key="2">
    <source>
        <dbReference type="Proteomes" id="UP000539957"/>
    </source>
</evidence>
<gene>
    <name evidence="1" type="ORF">HNP32_002338</name>
</gene>
<dbReference type="Proteomes" id="UP000539957">
    <property type="component" value="Unassembled WGS sequence"/>
</dbReference>
<proteinExistence type="predicted"/>
<dbReference type="EMBL" id="JACHKY010000003">
    <property type="protein sequence ID" value="MBB4798594.1"/>
    <property type="molecule type" value="Genomic_DNA"/>
</dbReference>
<organism evidence="1 2">
    <name type="scientific">Brevundimonas bullata</name>
    <dbReference type="NCBI Taxonomy" id="13160"/>
    <lineage>
        <taxon>Bacteria</taxon>
        <taxon>Pseudomonadati</taxon>
        <taxon>Pseudomonadota</taxon>
        <taxon>Alphaproteobacteria</taxon>
        <taxon>Caulobacterales</taxon>
        <taxon>Caulobacteraceae</taxon>
        <taxon>Brevundimonas</taxon>
    </lineage>
</organism>
<evidence type="ECO:0000313" key="1">
    <source>
        <dbReference type="EMBL" id="MBB4798594.1"/>
    </source>
</evidence>
<dbReference type="RefSeq" id="WP_184270181.1">
    <property type="nucleotide sequence ID" value="NZ_JACHKY010000003.1"/>
</dbReference>
<sequence>MSTVTGILSFDLSDTNLEQSPGEPISLFSSGRVEIEGQESWAEVRIVRHANDQGSHLASQPGGWRGVVVVGEEWFGILQNAFLAPQSFLLNIAFSGETDAADAPLALKDIALTLMRSAATTEESAA</sequence>
<comment type="caution">
    <text evidence="1">The sequence shown here is derived from an EMBL/GenBank/DDBJ whole genome shotgun (WGS) entry which is preliminary data.</text>
</comment>
<accession>A0A7W7IQA9</accession>
<protein>
    <submittedName>
        <fullName evidence="1">Uncharacterized protein</fullName>
    </submittedName>
</protein>